<name>A0ABN2X764_9ACTN</name>
<keyword evidence="2" id="KW-1185">Reference proteome</keyword>
<dbReference type="Proteomes" id="UP001500016">
    <property type="component" value="Unassembled WGS sequence"/>
</dbReference>
<comment type="caution">
    <text evidence="1">The sequence shown here is derived from an EMBL/GenBank/DDBJ whole genome shotgun (WGS) entry which is preliminary data.</text>
</comment>
<gene>
    <name evidence="1" type="ORF">GCM10009801_82090</name>
</gene>
<accession>A0ABN2X764</accession>
<evidence type="ECO:0000313" key="1">
    <source>
        <dbReference type="EMBL" id="GAA2106023.1"/>
    </source>
</evidence>
<sequence length="229" mass="25142">MTTTDQLTELLKLADQAAPLPWYVEEIRYNANGGIINYSAAPDSPMEPDATSTTWAIYGATGYPVAEQHVNHGPEDDTTPTEIAAVRAAAHLIVAAVDRTAAQLGAYDEHQDQPPAVEEDQDDDATAYLSPARVPAWLAFTDVGWSPVEHESAAVWREELQWEHDRLKTKVIAVGTSELDTVRRAIAEGKHEPGEDCADDAEALARAKHGCMSHWRRTPYGVAWLDDSR</sequence>
<proteinExistence type="predicted"/>
<protein>
    <submittedName>
        <fullName evidence="1">Uncharacterized protein</fullName>
    </submittedName>
</protein>
<organism evidence="1 2">
    <name type="scientific">Streptomyces albiaxialis</name>
    <dbReference type="NCBI Taxonomy" id="329523"/>
    <lineage>
        <taxon>Bacteria</taxon>
        <taxon>Bacillati</taxon>
        <taxon>Actinomycetota</taxon>
        <taxon>Actinomycetes</taxon>
        <taxon>Kitasatosporales</taxon>
        <taxon>Streptomycetaceae</taxon>
        <taxon>Streptomyces</taxon>
    </lineage>
</organism>
<evidence type="ECO:0000313" key="2">
    <source>
        <dbReference type="Proteomes" id="UP001500016"/>
    </source>
</evidence>
<reference evidence="1 2" key="1">
    <citation type="journal article" date="2019" name="Int. J. Syst. Evol. Microbiol.">
        <title>The Global Catalogue of Microorganisms (GCM) 10K type strain sequencing project: providing services to taxonomists for standard genome sequencing and annotation.</title>
        <authorList>
            <consortium name="The Broad Institute Genomics Platform"/>
            <consortium name="The Broad Institute Genome Sequencing Center for Infectious Disease"/>
            <person name="Wu L."/>
            <person name="Ma J."/>
        </authorList>
    </citation>
    <scope>NUCLEOTIDE SEQUENCE [LARGE SCALE GENOMIC DNA]</scope>
    <source>
        <strain evidence="1 2">JCM 15478</strain>
    </source>
</reference>
<dbReference type="RefSeq" id="WP_344535955.1">
    <property type="nucleotide sequence ID" value="NZ_BAAAPE010000048.1"/>
</dbReference>
<dbReference type="EMBL" id="BAAAPE010000048">
    <property type="protein sequence ID" value="GAA2106023.1"/>
    <property type="molecule type" value="Genomic_DNA"/>
</dbReference>